<proteinExistence type="inferred from homology"/>
<evidence type="ECO:0000256" key="1">
    <source>
        <dbReference type="ARBA" id="ARBA00004496"/>
    </source>
</evidence>
<comment type="similarity">
    <text evidence="2">Belongs to the EspG family.</text>
</comment>
<organism evidence="5 6">
    <name type="scientific">Amycolatopsis vastitatis</name>
    <dbReference type="NCBI Taxonomy" id="1905142"/>
    <lineage>
        <taxon>Bacteria</taxon>
        <taxon>Bacillati</taxon>
        <taxon>Actinomycetota</taxon>
        <taxon>Actinomycetes</taxon>
        <taxon>Pseudonocardiales</taxon>
        <taxon>Pseudonocardiaceae</taxon>
        <taxon>Amycolatopsis</taxon>
    </lineage>
</organism>
<sequence>MAERFDFTLDPVEADVLGQALGVPARIFPFRFRPVPGDPRRLSALADDVEAALAGRRLSVRGRLNRGLRTAFALFGGHRVLVAIAGIDGLGETIAVAGLTDGAQALGITQLAADDRLEFSLFSDEEFVEVLAGVLPAVDGAGGPAVSVERPADAEMSAMRRRRLAEAEHDHEETRAFDTLDVGPRLGPGGPEPEAPDELAEVLAGPRFGGGQIVVTGRDRTGRRVAAPTLGWVDTAAGRYLVHAAAGPNGAVSARYEPAGRDVVAGAIGRAVSHVY</sequence>
<keyword evidence="4" id="KW-0143">Chaperone</keyword>
<keyword evidence="6" id="KW-1185">Reference proteome</keyword>
<dbReference type="Pfam" id="PF14011">
    <property type="entry name" value="ESX-1_EspG"/>
    <property type="match status" value="1"/>
</dbReference>
<comment type="subcellular location">
    <subcellularLocation>
        <location evidence="1">Cytoplasm</location>
    </subcellularLocation>
</comment>
<evidence type="ECO:0000256" key="4">
    <source>
        <dbReference type="ARBA" id="ARBA00023186"/>
    </source>
</evidence>
<dbReference type="InterPro" id="IPR025734">
    <property type="entry name" value="EspG"/>
</dbReference>
<dbReference type="Proteomes" id="UP000215199">
    <property type="component" value="Unassembled WGS sequence"/>
</dbReference>
<dbReference type="AlphaFoldDB" id="A0A229SLN9"/>
<dbReference type="RefSeq" id="WP_093953821.1">
    <property type="nucleotide sequence ID" value="NZ_NMUL01000069.1"/>
</dbReference>
<evidence type="ECO:0000256" key="3">
    <source>
        <dbReference type="ARBA" id="ARBA00022490"/>
    </source>
</evidence>
<dbReference type="EMBL" id="NMUL01000069">
    <property type="protein sequence ID" value="OXM59818.1"/>
    <property type="molecule type" value="Genomic_DNA"/>
</dbReference>
<evidence type="ECO:0000313" key="5">
    <source>
        <dbReference type="EMBL" id="OXM59818.1"/>
    </source>
</evidence>
<comment type="caution">
    <text evidence="5">The sequence shown here is derived from an EMBL/GenBank/DDBJ whole genome shotgun (WGS) entry which is preliminary data.</text>
</comment>
<accession>A0A229SLN9</accession>
<evidence type="ECO:0000313" key="6">
    <source>
        <dbReference type="Proteomes" id="UP000215199"/>
    </source>
</evidence>
<evidence type="ECO:0000256" key="2">
    <source>
        <dbReference type="ARBA" id="ARBA00006411"/>
    </source>
</evidence>
<protein>
    <submittedName>
        <fullName evidence="5">ESX secretion-associated protein EspG</fullName>
    </submittedName>
</protein>
<name>A0A229SLN9_9PSEU</name>
<dbReference type="OrthoDB" id="3687316at2"/>
<gene>
    <name evidence="5" type="ORF">CF165_45410</name>
</gene>
<keyword evidence="3" id="KW-0963">Cytoplasm</keyword>
<reference evidence="6" key="1">
    <citation type="submission" date="2017-07" db="EMBL/GenBank/DDBJ databases">
        <title>Comparative genome mining reveals phylogenetic distribution patterns of secondary metabolites in Amycolatopsis.</title>
        <authorList>
            <person name="Adamek M."/>
            <person name="Alanjary M."/>
            <person name="Sales-Ortells H."/>
            <person name="Goodfellow M."/>
            <person name="Bull A.T."/>
            <person name="Kalinowski J."/>
            <person name="Ziemert N."/>
        </authorList>
    </citation>
    <scope>NUCLEOTIDE SEQUENCE [LARGE SCALE GENOMIC DNA]</scope>
    <source>
        <strain evidence="6">H5</strain>
    </source>
</reference>